<gene>
    <name evidence="2" type="ORF">MCHLO_00265</name>
</gene>
<dbReference type="EMBL" id="DF838068">
    <property type="protein sequence ID" value="GAT42553.1"/>
    <property type="molecule type" value="Genomic_DNA"/>
</dbReference>
<keyword evidence="1" id="KW-0175">Coiled coil</keyword>
<reference evidence="2" key="1">
    <citation type="submission" date="2014-09" db="EMBL/GenBank/DDBJ databases">
        <title>Genome sequence of the luminous mushroom Mycena chlorophos for searching fungal bioluminescence genes.</title>
        <authorList>
            <person name="Tanaka Y."/>
            <person name="Kasuga D."/>
            <person name="Oba Y."/>
            <person name="Hase S."/>
            <person name="Sato K."/>
            <person name="Oba Y."/>
            <person name="Sakakibara Y."/>
        </authorList>
    </citation>
    <scope>NUCLEOTIDE SEQUENCE</scope>
</reference>
<evidence type="ECO:0000256" key="1">
    <source>
        <dbReference type="SAM" id="Coils"/>
    </source>
</evidence>
<feature type="coiled-coil region" evidence="1">
    <location>
        <begin position="102"/>
        <end position="129"/>
    </location>
</feature>
<organism evidence="2 3">
    <name type="scientific">Mycena chlorophos</name>
    <name type="common">Agaric fungus</name>
    <name type="synonym">Agaricus chlorophos</name>
    <dbReference type="NCBI Taxonomy" id="658473"/>
    <lineage>
        <taxon>Eukaryota</taxon>
        <taxon>Fungi</taxon>
        <taxon>Dikarya</taxon>
        <taxon>Basidiomycota</taxon>
        <taxon>Agaricomycotina</taxon>
        <taxon>Agaricomycetes</taxon>
        <taxon>Agaricomycetidae</taxon>
        <taxon>Agaricales</taxon>
        <taxon>Marasmiineae</taxon>
        <taxon>Mycenaceae</taxon>
        <taxon>Mycena</taxon>
    </lineage>
</organism>
<name>A0ABQ0KUI3_MYCCL</name>
<evidence type="ECO:0000313" key="3">
    <source>
        <dbReference type="Proteomes" id="UP000815677"/>
    </source>
</evidence>
<accession>A0ABQ0KUI3</accession>
<proteinExistence type="predicted"/>
<dbReference type="Proteomes" id="UP000815677">
    <property type="component" value="Unassembled WGS sequence"/>
</dbReference>
<protein>
    <submittedName>
        <fullName evidence="2">Uncharacterized protein</fullName>
    </submittedName>
</protein>
<keyword evidence="3" id="KW-1185">Reference proteome</keyword>
<evidence type="ECO:0000313" key="2">
    <source>
        <dbReference type="EMBL" id="GAT42553.1"/>
    </source>
</evidence>
<sequence>MIPFHLPVQPTPTSFASSESVSLEDCGDTVVAHNGLVSATEYHRVLGLIEREQALRATLRTDYNSALSCHQSNVAAIVELRQEIQAFKNDTAESLAKGRLGLEAQQCQIREVKNAIRDLNNIHDNATAAVSDKLTALRCDYEALKAGLGGPGVTAFLLRDEVLQSDSRVSGWVDSLSVLLEHDAAPDAANQALHSDS</sequence>